<gene>
    <name evidence="2" type="ORF">DI536_00890</name>
</gene>
<keyword evidence="1" id="KW-1133">Transmembrane helix</keyword>
<dbReference type="EMBL" id="QFQP01000001">
    <property type="protein sequence ID" value="PZR18470.1"/>
    <property type="molecule type" value="Genomic_DNA"/>
</dbReference>
<reference evidence="2 3" key="1">
    <citation type="submission" date="2017-08" db="EMBL/GenBank/DDBJ databases">
        <title>Infants hospitalized years apart are colonized by the same room-sourced microbial strains.</title>
        <authorList>
            <person name="Brooks B."/>
            <person name="Olm M.R."/>
            <person name="Firek B.A."/>
            <person name="Baker R."/>
            <person name="Thomas B.C."/>
            <person name="Morowitz M.J."/>
            <person name="Banfield J.F."/>
        </authorList>
    </citation>
    <scope>NUCLEOTIDE SEQUENCE [LARGE SCALE GENOMIC DNA]</scope>
    <source>
        <strain evidence="2">S2_003_000_R2_14</strain>
    </source>
</reference>
<evidence type="ECO:0000256" key="1">
    <source>
        <dbReference type="SAM" id="Phobius"/>
    </source>
</evidence>
<name>A0A2W5TS87_9BACT</name>
<dbReference type="AlphaFoldDB" id="A0A2W5TS87"/>
<accession>A0A2W5TS87</accession>
<dbReference type="Proteomes" id="UP000249061">
    <property type="component" value="Unassembled WGS sequence"/>
</dbReference>
<evidence type="ECO:0000313" key="2">
    <source>
        <dbReference type="EMBL" id="PZR18470.1"/>
    </source>
</evidence>
<organism evidence="2 3">
    <name type="scientific">Archangium gephyra</name>
    <dbReference type="NCBI Taxonomy" id="48"/>
    <lineage>
        <taxon>Bacteria</taxon>
        <taxon>Pseudomonadati</taxon>
        <taxon>Myxococcota</taxon>
        <taxon>Myxococcia</taxon>
        <taxon>Myxococcales</taxon>
        <taxon>Cystobacterineae</taxon>
        <taxon>Archangiaceae</taxon>
        <taxon>Archangium</taxon>
    </lineage>
</organism>
<keyword evidence="1" id="KW-0812">Transmembrane</keyword>
<evidence type="ECO:0000313" key="3">
    <source>
        <dbReference type="Proteomes" id="UP000249061"/>
    </source>
</evidence>
<feature type="transmembrane region" description="Helical" evidence="1">
    <location>
        <begin position="135"/>
        <end position="156"/>
    </location>
</feature>
<protein>
    <submittedName>
        <fullName evidence="2">Uncharacterized protein</fullName>
    </submittedName>
</protein>
<keyword evidence="1" id="KW-0472">Membrane</keyword>
<sequence>MKTTSAPANAWEVRMRWGDRALEAEVIDGRGKKAITLGERPEDTFVIAQGARIELAWTPAGLDVKFALGITGTVSLQGDQPKPLGQLVDRGVIKEVEGSYVFSVKPGDAIEFHVAGQTIDVRTAKGRIARLQLDLVATIFLVGGLALLVAWLIATFRGMTGLHLLD</sequence>
<comment type="caution">
    <text evidence="2">The sequence shown here is derived from an EMBL/GenBank/DDBJ whole genome shotgun (WGS) entry which is preliminary data.</text>
</comment>
<proteinExistence type="predicted"/>